<dbReference type="InterPro" id="IPR036397">
    <property type="entry name" value="RNaseH_sf"/>
</dbReference>
<dbReference type="EMBL" id="JAVDXQ010000006">
    <property type="protein sequence ID" value="MDR7298803.1"/>
    <property type="molecule type" value="Genomic_DNA"/>
</dbReference>
<evidence type="ECO:0000259" key="1">
    <source>
        <dbReference type="SMART" id="SM00479"/>
    </source>
</evidence>
<dbReference type="EC" id="2.7.7.7" evidence="2"/>
<organism evidence="2 3">
    <name type="scientific">Pelomonas aquatica</name>
    <dbReference type="NCBI Taxonomy" id="431058"/>
    <lineage>
        <taxon>Bacteria</taxon>
        <taxon>Pseudomonadati</taxon>
        <taxon>Pseudomonadota</taxon>
        <taxon>Betaproteobacteria</taxon>
        <taxon>Burkholderiales</taxon>
        <taxon>Sphaerotilaceae</taxon>
        <taxon>Roseateles</taxon>
    </lineage>
</organism>
<dbReference type="InterPro" id="IPR013520">
    <property type="entry name" value="Ribonucl_H"/>
</dbReference>
<keyword evidence="2" id="KW-0548">Nucleotidyltransferase</keyword>
<feature type="domain" description="Exonuclease" evidence="1">
    <location>
        <begin position="3"/>
        <end position="172"/>
    </location>
</feature>
<dbReference type="RefSeq" id="WP_310347977.1">
    <property type="nucleotide sequence ID" value="NZ_JAVDXQ010000006.1"/>
</dbReference>
<dbReference type="PANTHER" id="PTHR30231:SF37">
    <property type="entry name" value="EXODEOXYRIBONUCLEASE 10"/>
    <property type="match status" value="1"/>
</dbReference>
<name>A0ABU1ZDV4_9BURK</name>
<evidence type="ECO:0000313" key="3">
    <source>
        <dbReference type="Proteomes" id="UP001180536"/>
    </source>
</evidence>
<reference evidence="2 3" key="1">
    <citation type="submission" date="2023-07" db="EMBL/GenBank/DDBJ databases">
        <title>Sorghum-associated microbial communities from plants grown in Nebraska, USA.</title>
        <authorList>
            <person name="Schachtman D."/>
        </authorList>
    </citation>
    <scope>NUCLEOTIDE SEQUENCE [LARGE SCALE GENOMIC DNA]</scope>
    <source>
        <strain evidence="2 3">BE310</strain>
    </source>
</reference>
<dbReference type="CDD" id="cd06127">
    <property type="entry name" value="DEDDh"/>
    <property type="match status" value="1"/>
</dbReference>
<protein>
    <submittedName>
        <fullName evidence="2">DNA polymerase-3 subunit epsilon</fullName>
        <ecNumber evidence="2">2.7.7.7</ecNumber>
    </submittedName>
</protein>
<dbReference type="InterPro" id="IPR012337">
    <property type="entry name" value="RNaseH-like_sf"/>
</dbReference>
<keyword evidence="2" id="KW-0808">Transferase</keyword>
<dbReference type="PANTHER" id="PTHR30231">
    <property type="entry name" value="DNA POLYMERASE III SUBUNIT EPSILON"/>
    <property type="match status" value="1"/>
</dbReference>
<comment type="caution">
    <text evidence="2">The sequence shown here is derived from an EMBL/GenBank/DDBJ whole genome shotgun (WGS) entry which is preliminary data.</text>
</comment>
<dbReference type="Proteomes" id="UP001180536">
    <property type="component" value="Unassembled WGS sequence"/>
</dbReference>
<accession>A0ABU1ZDV4</accession>
<gene>
    <name evidence="2" type="ORF">J2X16_004171</name>
</gene>
<dbReference type="Pfam" id="PF00929">
    <property type="entry name" value="RNase_T"/>
    <property type="match status" value="1"/>
</dbReference>
<sequence length="248" mass="26992">METIAVIDFETTGLGPTGGGRATEVAAVLVRNGAVVDAWSSLMNSGAWVPPYIQALTGITNEMLAGAPDSASVMRELAHFTAGCPLVAHNAAFDRGFWQAEMSRAALPPDPAHEFACTVLLSRRLWPEASSHSLGEMTRFHDIRFSGRAHRAMADARVTAELLLKVRVEIAQRFAMDLGDVEVNHALLAQLQRTPLRWLRRGLVEHVKAHRATAEVQEKFLSRADAAGLDKDNRALSSPCHCPRVPCP</sequence>
<dbReference type="GO" id="GO:0003887">
    <property type="term" value="F:DNA-directed DNA polymerase activity"/>
    <property type="evidence" value="ECO:0007669"/>
    <property type="project" value="UniProtKB-EC"/>
</dbReference>
<evidence type="ECO:0000313" key="2">
    <source>
        <dbReference type="EMBL" id="MDR7298803.1"/>
    </source>
</evidence>
<keyword evidence="3" id="KW-1185">Reference proteome</keyword>
<dbReference type="Gene3D" id="3.30.420.10">
    <property type="entry name" value="Ribonuclease H-like superfamily/Ribonuclease H"/>
    <property type="match status" value="1"/>
</dbReference>
<dbReference type="SMART" id="SM00479">
    <property type="entry name" value="EXOIII"/>
    <property type="match status" value="1"/>
</dbReference>
<proteinExistence type="predicted"/>
<dbReference type="SUPFAM" id="SSF53098">
    <property type="entry name" value="Ribonuclease H-like"/>
    <property type="match status" value="1"/>
</dbReference>